<dbReference type="InterPro" id="IPR000511">
    <property type="entry name" value="Holocyt_c/c1_synthase"/>
</dbReference>
<dbReference type="Pfam" id="PF01265">
    <property type="entry name" value="Cyto_heme_lyase"/>
    <property type="match status" value="1"/>
</dbReference>
<sequence length="195" mass="22511">MNCPLDNECKSSCSPTNPNFVNHIPPNPFILSQLNDARAKSTIPSKQSCWLYPSHRQFYKSTLSKGHDVDAKLIPTIVEIHNIINEKAWEHVMEYESLHKSSCSNPVLIHFVGRKDKPTIKSLLNAVIGYKRPYDRHDWTVDRCGKRRRYILDFYEGFSENPDKMGIHIDVRPDLSFDGICDRLRLWVHKSFGGA</sequence>
<dbReference type="Proteomes" id="UP000244803">
    <property type="component" value="Chromosome 1"/>
</dbReference>
<keyword evidence="7 10" id="KW-0496">Mitochondrion</keyword>
<dbReference type="AlphaFoldDB" id="A0A976M4H3"/>
<evidence type="ECO:0000256" key="2">
    <source>
        <dbReference type="ARBA" id="ARBA00007255"/>
    </source>
</evidence>
<keyword evidence="3 10" id="KW-0349">Heme</keyword>
<dbReference type="OrthoDB" id="4243at2759"/>
<comment type="subcellular location">
    <subcellularLocation>
        <location evidence="1 10">Mitochondrion inner membrane</location>
    </subcellularLocation>
</comment>
<keyword evidence="5 10" id="KW-0999">Mitochondrion inner membrane</keyword>
<keyword evidence="8 10" id="KW-0472">Membrane</keyword>
<dbReference type="PANTHER" id="PTHR12743:SF0">
    <property type="entry name" value="HOLOCYTOCHROME C-TYPE SYNTHASE"/>
    <property type="match status" value="1"/>
</dbReference>
<evidence type="ECO:0000256" key="4">
    <source>
        <dbReference type="ARBA" id="ARBA00022723"/>
    </source>
</evidence>
<name>A0A976M4H3_THEOR</name>
<dbReference type="EMBL" id="CP056065">
    <property type="protein sequence ID" value="UKJ88265.1"/>
    <property type="molecule type" value="Genomic_DNA"/>
</dbReference>
<evidence type="ECO:0000256" key="3">
    <source>
        <dbReference type="ARBA" id="ARBA00022617"/>
    </source>
</evidence>
<evidence type="ECO:0000256" key="10">
    <source>
        <dbReference type="RuleBase" id="RU363130"/>
    </source>
</evidence>
<evidence type="ECO:0000256" key="9">
    <source>
        <dbReference type="ARBA" id="ARBA00023239"/>
    </source>
</evidence>
<evidence type="ECO:0000256" key="7">
    <source>
        <dbReference type="ARBA" id="ARBA00023128"/>
    </source>
</evidence>
<evidence type="ECO:0000256" key="5">
    <source>
        <dbReference type="ARBA" id="ARBA00022792"/>
    </source>
</evidence>
<keyword evidence="6 10" id="KW-0408">Iron</keyword>
<evidence type="ECO:0000256" key="1">
    <source>
        <dbReference type="ARBA" id="ARBA00004273"/>
    </source>
</evidence>
<gene>
    <name evidence="11" type="ORF">MACJ_000709</name>
</gene>
<comment type="catalytic activity">
    <reaction evidence="10">
        <text>holo-[cytochrome c] = apo-[cytochrome c] + heme b</text>
        <dbReference type="Rhea" id="RHEA:22648"/>
        <dbReference type="Rhea" id="RHEA-COMP:10725"/>
        <dbReference type="Rhea" id="RHEA-COMP:10726"/>
        <dbReference type="ChEBI" id="CHEBI:29950"/>
        <dbReference type="ChEBI" id="CHEBI:60344"/>
        <dbReference type="ChEBI" id="CHEBI:83739"/>
        <dbReference type="EC" id="4.4.1.17"/>
    </reaction>
</comment>
<keyword evidence="4 10" id="KW-0479">Metal-binding</keyword>
<dbReference type="GO" id="GO:0005743">
    <property type="term" value="C:mitochondrial inner membrane"/>
    <property type="evidence" value="ECO:0007669"/>
    <property type="project" value="UniProtKB-SubCell"/>
</dbReference>
<keyword evidence="9 10" id="KW-0456">Lyase</keyword>
<evidence type="ECO:0000256" key="6">
    <source>
        <dbReference type="ARBA" id="ARBA00023004"/>
    </source>
</evidence>
<organism evidence="11 12">
    <name type="scientific">Theileria orientalis</name>
    <dbReference type="NCBI Taxonomy" id="68886"/>
    <lineage>
        <taxon>Eukaryota</taxon>
        <taxon>Sar</taxon>
        <taxon>Alveolata</taxon>
        <taxon>Apicomplexa</taxon>
        <taxon>Aconoidasida</taxon>
        <taxon>Piroplasmida</taxon>
        <taxon>Theileriidae</taxon>
        <taxon>Theileria</taxon>
    </lineage>
</organism>
<dbReference type="PANTHER" id="PTHR12743">
    <property type="entry name" value="CYTOCHROME C1 HEME LYASE"/>
    <property type="match status" value="1"/>
</dbReference>
<comment type="function">
    <text evidence="10">Lyase that catalyzes the covalent linking of the heme group to the cytochrome C apoprotein to produce the mature functional cytochrome.</text>
</comment>
<accession>A0A976M4H3</accession>
<dbReference type="GO" id="GO:0046872">
    <property type="term" value="F:metal ion binding"/>
    <property type="evidence" value="ECO:0007669"/>
    <property type="project" value="UniProtKB-KW"/>
</dbReference>
<comment type="similarity">
    <text evidence="2 10">Belongs to the cytochrome c-type heme lyase family.</text>
</comment>
<protein>
    <recommendedName>
        <fullName evidence="10">Holocytochrome c-type synthase</fullName>
        <ecNumber evidence="10">4.4.1.17</ecNumber>
    </recommendedName>
</protein>
<dbReference type="EC" id="4.4.1.17" evidence="10"/>
<dbReference type="GO" id="GO:0004408">
    <property type="term" value="F:holocytochrome-c synthase activity"/>
    <property type="evidence" value="ECO:0007669"/>
    <property type="project" value="UniProtKB-EC"/>
</dbReference>
<reference evidence="11" key="1">
    <citation type="submission" date="2022-07" db="EMBL/GenBank/DDBJ databases">
        <title>Evaluation of T. orientalis genome assembly methods using nanopore sequencing and analysis of variation between genomes.</title>
        <authorList>
            <person name="Yam J."/>
            <person name="Micallef M.L."/>
            <person name="Liu M."/>
            <person name="Djordjevic S.P."/>
            <person name="Bogema D.R."/>
            <person name="Jenkins C."/>
        </authorList>
    </citation>
    <scope>NUCLEOTIDE SEQUENCE</scope>
    <source>
        <strain evidence="11">Fish Creek</strain>
    </source>
</reference>
<evidence type="ECO:0000313" key="12">
    <source>
        <dbReference type="Proteomes" id="UP000244803"/>
    </source>
</evidence>
<evidence type="ECO:0000313" key="11">
    <source>
        <dbReference type="EMBL" id="UKJ88265.1"/>
    </source>
</evidence>
<evidence type="ECO:0000256" key="8">
    <source>
        <dbReference type="ARBA" id="ARBA00023136"/>
    </source>
</evidence>
<proteinExistence type="inferred from homology"/>